<comment type="caution">
    <text evidence="1">The sequence shown here is derived from an EMBL/GenBank/DDBJ whole genome shotgun (WGS) entry which is preliminary data.</text>
</comment>
<name>A0A8G2CCB8_9BACT</name>
<dbReference type="RefSeq" id="WP_083526872.1">
    <property type="nucleotide sequence ID" value="NZ_CP192219.1"/>
</dbReference>
<evidence type="ECO:0000313" key="2">
    <source>
        <dbReference type="Proteomes" id="UP000184001"/>
    </source>
</evidence>
<accession>A0A8G2CCB8</accession>
<evidence type="ECO:0008006" key="3">
    <source>
        <dbReference type="Google" id="ProtNLM"/>
    </source>
</evidence>
<evidence type="ECO:0000313" key="1">
    <source>
        <dbReference type="EMBL" id="SHJ77154.1"/>
    </source>
</evidence>
<sequence>MTSYIAQTGETFDAIARNLWNDERLFQRLVDANPQYRTVVFFAGGETLNVPDLPAATTTIKAPWE</sequence>
<dbReference type="EMBL" id="FQZR01000018">
    <property type="protein sequence ID" value="SHJ77154.1"/>
    <property type="molecule type" value="Genomic_DNA"/>
</dbReference>
<reference evidence="1 2" key="1">
    <citation type="submission" date="2016-11" db="EMBL/GenBank/DDBJ databases">
        <authorList>
            <person name="Varghese N."/>
            <person name="Submissions S."/>
        </authorList>
    </citation>
    <scope>NUCLEOTIDE SEQUENCE [LARGE SCALE GENOMIC DNA]</scope>
    <source>
        <strain evidence="1 2">DSM 17919</strain>
    </source>
</reference>
<proteinExistence type="predicted"/>
<dbReference type="AlphaFoldDB" id="A0A8G2CCB8"/>
<dbReference type="Proteomes" id="UP000184001">
    <property type="component" value="Unassembled WGS sequence"/>
</dbReference>
<protein>
    <recommendedName>
        <fullName evidence="3">Phage tail protein</fullName>
    </recommendedName>
</protein>
<organism evidence="1 2">
    <name type="scientific">Halodesulfovibrio aestuarii</name>
    <dbReference type="NCBI Taxonomy" id="126333"/>
    <lineage>
        <taxon>Bacteria</taxon>
        <taxon>Pseudomonadati</taxon>
        <taxon>Thermodesulfobacteriota</taxon>
        <taxon>Desulfovibrionia</taxon>
        <taxon>Desulfovibrionales</taxon>
        <taxon>Desulfovibrionaceae</taxon>
        <taxon>Halodesulfovibrio</taxon>
    </lineage>
</organism>
<gene>
    <name evidence="1" type="ORF">SAMN05660830_03183</name>
</gene>